<dbReference type="GO" id="GO:0016702">
    <property type="term" value="F:oxidoreductase activity, acting on single donors with incorporation of molecular oxygen, incorporation of two atoms of oxygen"/>
    <property type="evidence" value="ECO:0007669"/>
    <property type="project" value="InterPro"/>
</dbReference>
<evidence type="ECO:0000259" key="3">
    <source>
        <dbReference type="PROSITE" id="PS51393"/>
    </source>
</evidence>
<keyword evidence="5" id="KW-1185">Reference proteome</keyword>
<accession>A0A2P1PS02</accession>
<dbReference type="GO" id="GO:0034440">
    <property type="term" value="P:lipid oxidation"/>
    <property type="evidence" value="ECO:0007669"/>
    <property type="project" value="InterPro"/>
</dbReference>
<dbReference type="PRINTS" id="PR00087">
    <property type="entry name" value="LIPOXYGENASE"/>
</dbReference>
<evidence type="ECO:0000256" key="2">
    <source>
        <dbReference type="ARBA" id="ARBA00023002"/>
    </source>
</evidence>
<organism evidence="4 5">
    <name type="scientific">Ahniella affigens</name>
    <dbReference type="NCBI Taxonomy" id="2021234"/>
    <lineage>
        <taxon>Bacteria</taxon>
        <taxon>Pseudomonadati</taxon>
        <taxon>Pseudomonadota</taxon>
        <taxon>Gammaproteobacteria</taxon>
        <taxon>Lysobacterales</taxon>
        <taxon>Rhodanobacteraceae</taxon>
        <taxon>Ahniella</taxon>
    </lineage>
</organism>
<evidence type="ECO:0000313" key="4">
    <source>
        <dbReference type="EMBL" id="AVP97605.1"/>
    </source>
</evidence>
<dbReference type="PANTHER" id="PTHR11771">
    <property type="entry name" value="LIPOXYGENASE"/>
    <property type="match status" value="1"/>
</dbReference>
<dbReference type="Pfam" id="PF00305">
    <property type="entry name" value="Lipoxygenase"/>
    <property type="match status" value="1"/>
</dbReference>
<dbReference type="KEGG" id="xba:C7S18_10525"/>
<keyword evidence="2" id="KW-0560">Oxidoreductase</keyword>
<name>A0A2P1PS02_9GAMM</name>
<dbReference type="Gene3D" id="3.10.450.60">
    <property type="match status" value="1"/>
</dbReference>
<feature type="domain" description="Lipoxygenase" evidence="3">
    <location>
        <begin position="286"/>
        <end position="735"/>
    </location>
</feature>
<dbReference type="SUPFAM" id="SSF48484">
    <property type="entry name" value="Lipoxigenase"/>
    <property type="match status" value="1"/>
</dbReference>
<sequence length="735" mass="83463">MANLAESFRNSSPYGDDFLATKPLKPEANIRLPQHVDADERERREFALSLKRLQYNYTRTYPSLENVPVSADLPPAEIYDARYGGLVEAAQERVWHNFRHILHTALERQLTDNVTNARLGEFKEIGKLLKNESGLLDFLRDITKLTSDIPGMVETASDSLFNIPDDIRKMVIGFVKVQEQAKTEGPTAHLKSALYEMLAHNKGRNYLKATSTHDYIKLHEKLSTPLMLGIDRQSWMPAVGLPCEQDWFFAYLQLAGFNTTLLTGVVLNEADAIDRLKAKTLAQLLNKMPLNDAQFQRIIGDATVTLAQAASEKRLFVCDYHMFDGLKAIKHHGLQRHMVAPVVLFYWDPKPPHGFPQDADGALRPVAVMCSQHYDPVHSPIFTPNDSCDANDGNGLKWRVAKFLANAACAIHHESIAHLGECHLTVEPAVLATHRQLSENHPLHKLLIPHFRFNININYDARRDLISPGGVVATSIGPAIAETLQLVAKARLAWHWDQNRPDRMFHARAVDADALVKFPFRDDTLLVWAAIRRFVAAYVTHYYADDVAVVDDGELQNWIHEMTSPLYAHFRGMDGLMETGDPNRPYCIASRDYLIDVIAQLIYVAGPQHANTNYAQYPLMSHVPSVAGTIYRTPPTRLTKLESEDELLSWYPPLDVALYGFSFEYLLSSIQYDKLGHYDENLSFPYFTDPRIREIVADFQHELALIEMEIRQRNRSRPYAYTFQLPSRIPNSISI</sequence>
<dbReference type="OrthoDB" id="5912511at2"/>
<dbReference type="InterPro" id="IPR036226">
    <property type="entry name" value="LipOase_C_sf"/>
</dbReference>
<proteinExistence type="predicted"/>
<evidence type="ECO:0000256" key="1">
    <source>
        <dbReference type="ARBA" id="ARBA00022723"/>
    </source>
</evidence>
<dbReference type="GO" id="GO:0046872">
    <property type="term" value="F:metal ion binding"/>
    <property type="evidence" value="ECO:0007669"/>
    <property type="project" value="UniProtKB-KW"/>
</dbReference>
<evidence type="ECO:0000313" key="5">
    <source>
        <dbReference type="Proteomes" id="UP000241074"/>
    </source>
</evidence>
<dbReference type="RefSeq" id="WP_106891525.1">
    <property type="nucleotide sequence ID" value="NZ_CP027860.1"/>
</dbReference>
<dbReference type="InterPro" id="IPR000907">
    <property type="entry name" value="LipOase"/>
</dbReference>
<keyword evidence="1" id="KW-0479">Metal-binding</keyword>
<dbReference type="PROSITE" id="PS51393">
    <property type="entry name" value="LIPOXYGENASE_3"/>
    <property type="match status" value="1"/>
</dbReference>
<gene>
    <name evidence="4" type="ORF">C7S18_10525</name>
</gene>
<dbReference type="Proteomes" id="UP000241074">
    <property type="component" value="Chromosome"/>
</dbReference>
<dbReference type="Gene3D" id="1.20.245.10">
    <property type="entry name" value="Lipoxygenase-1, Domain 5"/>
    <property type="match status" value="1"/>
</dbReference>
<dbReference type="InterPro" id="IPR013819">
    <property type="entry name" value="LipOase_C"/>
</dbReference>
<dbReference type="AlphaFoldDB" id="A0A2P1PS02"/>
<dbReference type="EMBL" id="CP027860">
    <property type="protein sequence ID" value="AVP97605.1"/>
    <property type="molecule type" value="Genomic_DNA"/>
</dbReference>
<reference evidence="4 5" key="1">
    <citation type="submission" date="2018-03" db="EMBL/GenBank/DDBJ databases">
        <title>Ahniella affigens gen. nov., sp. nov., a gammaproteobacterium isolated from sandy soil near a stream.</title>
        <authorList>
            <person name="Ko Y."/>
            <person name="Kim J.-H."/>
        </authorList>
    </citation>
    <scope>NUCLEOTIDE SEQUENCE [LARGE SCALE GENOMIC DNA]</scope>
    <source>
        <strain evidence="4 5">D13</strain>
    </source>
</reference>
<reference evidence="4 5" key="2">
    <citation type="submission" date="2018-03" db="EMBL/GenBank/DDBJ databases">
        <authorList>
            <person name="Keele B.F."/>
        </authorList>
    </citation>
    <scope>NUCLEOTIDE SEQUENCE [LARGE SCALE GENOMIC DNA]</scope>
    <source>
        <strain evidence="4 5">D13</strain>
    </source>
</reference>
<protein>
    <submittedName>
        <fullName evidence="4">Arachidonate 15-lipoxygenase</fullName>
    </submittedName>
</protein>